<dbReference type="InterPro" id="IPR050300">
    <property type="entry name" value="GDXG_lipolytic_enzyme"/>
</dbReference>
<evidence type="ECO:0000256" key="1">
    <source>
        <dbReference type="ARBA" id="ARBA00022801"/>
    </source>
</evidence>
<evidence type="ECO:0000313" key="4">
    <source>
        <dbReference type="Proteomes" id="UP001597120"/>
    </source>
</evidence>
<dbReference type="EMBL" id="JBHTIU010000081">
    <property type="protein sequence ID" value="MFD0871374.1"/>
    <property type="molecule type" value="Genomic_DNA"/>
</dbReference>
<dbReference type="PANTHER" id="PTHR48081">
    <property type="entry name" value="AB HYDROLASE SUPERFAMILY PROTEIN C4A8.06C"/>
    <property type="match status" value="1"/>
</dbReference>
<dbReference type="Gene3D" id="3.40.50.1820">
    <property type="entry name" value="alpha/beta hydrolase"/>
    <property type="match status" value="1"/>
</dbReference>
<dbReference type="InterPro" id="IPR049492">
    <property type="entry name" value="BD-FAE-like_dom"/>
</dbReference>
<reference evidence="4" key="1">
    <citation type="journal article" date="2019" name="Int. J. Syst. Evol. Microbiol.">
        <title>The Global Catalogue of Microorganisms (GCM) 10K type strain sequencing project: providing services to taxonomists for standard genome sequencing and annotation.</title>
        <authorList>
            <consortium name="The Broad Institute Genomics Platform"/>
            <consortium name="The Broad Institute Genome Sequencing Center for Infectious Disease"/>
            <person name="Wu L."/>
            <person name="Ma J."/>
        </authorList>
    </citation>
    <scope>NUCLEOTIDE SEQUENCE [LARGE SCALE GENOMIC DNA]</scope>
    <source>
        <strain evidence="4">CCUG 57263</strain>
    </source>
</reference>
<dbReference type="Pfam" id="PF20434">
    <property type="entry name" value="BD-FAE"/>
    <property type="match status" value="1"/>
</dbReference>
<dbReference type="InterPro" id="IPR029058">
    <property type="entry name" value="AB_hydrolase_fold"/>
</dbReference>
<evidence type="ECO:0000313" key="3">
    <source>
        <dbReference type="EMBL" id="MFD0871374.1"/>
    </source>
</evidence>
<dbReference type="RefSeq" id="WP_379290382.1">
    <property type="nucleotide sequence ID" value="NZ_JBHTIU010000081.1"/>
</dbReference>
<protein>
    <submittedName>
        <fullName evidence="3">Alpha/beta hydrolase</fullName>
    </submittedName>
</protein>
<dbReference type="Proteomes" id="UP001597120">
    <property type="component" value="Unassembled WGS sequence"/>
</dbReference>
<proteinExistence type="predicted"/>
<dbReference type="SUPFAM" id="SSF53474">
    <property type="entry name" value="alpha/beta-Hydrolases"/>
    <property type="match status" value="1"/>
</dbReference>
<evidence type="ECO:0000259" key="2">
    <source>
        <dbReference type="Pfam" id="PF20434"/>
    </source>
</evidence>
<keyword evidence="1 3" id="KW-0378">Hydrolase</keyword>
<dbReference type="GO" id="GO:0016787">
    <property type="term" value="F:hydrolase activity"/>
    <property type="evidence" value="ECO:0007669"/>
    <property type="project" value="UniProtKB-KW"/>
</dbReference>
<dbReference type="PANTHER" id="PTHR48081:SF6">
    <property type="entry name" value="PEPTIDASE S9 PROLYL OLIGOPEPTIDASE CATALYTIC DOMAIN-CONTAINING PROTEIN"/>
    <property type="match status" value="1"/>
</dbReference>
<feature type="domain" description="BD-FAE-like" evidence="2">
    <location>
        <begin position="25"/>
        <end position="212"/>
    </location>
</feature>
<gene>
    <name evidence="3" type="ORF">ACFQ03_19740</name>
</gene>
<comment type="caution">
    <text evidence="3">The sequence shown here is derived from an EMBL/GenBank/DDBJ whole genome shotgun (WGS) entry which is preliminary data.</text>
</comment>
<organism evidence="3 4">
    <name type="scientific">Paenibacillus residui</name>
    <dbReference type="NCBI Taxonomy" id="629724"/>
    <lineage>
        <taxon>Bacteria</taxon>
        <taxon>Bacillati</taxon>
        <taxon>Bacillota</taxon>
        <taxon>Bacilli</taxon>
        <taxon>Bacillales</taxon>
        <taxon>Paenibacillaceae</taxon>
        <taxon>Paenibacillus</taxon>
    </lineage>
</organism>
<sequence length="256" mass="27830">MKISLYSDDSHLTEAPSITAYWADGEGPKPAMIVCPGGGYRHKAKHEGEPVARWLNGIGITAFVLDYRVAPHRHPLPLSDAQRAIRLVRHRAADWGVDPSRICILGFSAGGHLAASAGTMEAPAASGNTDPVERESTRPDLMVLCYPVITFGEGGHEGSRLNLLGPDPSPELRAQLSVENRVSADTPPAFVWHTADDLSVPVQNSLKFVNALASFGIPFELHVFPHGRHGLGLAEEDEHVQQWTRLCAAWLRKNGF</sequence>
<keyword evidence="4" id="KW-1185">Reference proteome</keyword>
<accession>A0ABW3DFQ3</accession>
<name>A0ABW3DFQ3_9BACL</name>